<gene>
    <name evidence="1" type="ORF">FIBSPDRAFT_731165</name>
</gene>
<dbReference type="OrthoDB" id="2965534at2759"/>
<name>A0A166QG22_9AGAM</name>
<reference evidence="1 2" key="1">
    <citation type="journal article" date="2016" name="Mol. Biol. Evol.">
        <title>Comparative Genomics of Early-Diverging Mushroom-Forming Fungi Provides Insights into the Origins of Lignocellulose Decay Capabilities.</title>
        <authorList>
            <person name="Nagy L.G."/>
            <person name="Riley R."/>
            <person name="Tritt A."/>
            <person name="Adam C."/>
            <person name="Daum C."/>
            <person name="Floudas D."/>
            <person name="Sun H."/>
            <person name="Yadav J.S."/>
            <person name="Pangilinan J."/>
            <person name="Larsson K.H."/>
            <person name="Matsuura K."/>
            <person name="Barry K."/>
            <person name="Labutti K."/>
            <person name="Kuo R."/>
            <person name="Ohm R.A."/>
            <person name="Bhattacharya S.S."/>
            <person name="Shirouzu T."/>
            <person name="Yoshinaga Y."/>
            <person name="Martin F.M."/>
            <person name="Grigoriev I.V."/>
            <person name="Hibbett D.S."/>
        </authorList>
    </citation>
    <scope>NUCLEOTIDE SEQUENCE [LARGE SCALE GENOMIC DNA]</scope>
    <source>
        <strain evidence="1 2">CBS 109695</strain>
    </source>
</reference>
<dbReference type="STRING" id="436010.A0A166QG22"/>
<proteinExistence type="predicted"/>
<evidence type="ECO:0000313" key="2">
    <source>
        <dbReference type="Proteomes" id="UP000076532"/>
    </source>
</evidence>
<dbReference type="EMBL" id="KV417510">
    <property type="protein sequence ID" value="KZP27109.1"/>
    <property type="molecule type" value="Genomic_DNA"/>
</dbReference>
<accession>A0A166QG22</accession>
<sequence length="182" mass="19830">MPFVPPLFVKSTWLQLPLEQLSACDLGRPFSRTLGLLCDLEQSYGMANKTRGFSVTGRPAQLGTWIRGGRGGRGGSHPQVSDAVSFSKVWWGWWLSLQPACRGSSPPLAKVVDGGSWEPLLTPGANAMLGPVACLYWWGQTANGITSEEPVGSGVLEEWHRALEDVNYVLEGLIKYNADNIE</sequence>
<protein>
    <submittedName>
        <fullName evidence="1">Uncharacterized protein</fullName>
    </submittedName>
</protein>
<dbReference type="AlphaFoldDB" id="A0A166QG22"/>
<organism evidence="1 2">
    <name type="scientific">Athelia psychrophila</name>
    <dbReference type="NCBI Taxonomy" id="1759441"/>
    <lineage>
        <taxon>Eukaryota</taxon>
        <taxon>Fungi</taxon>
        <taxon>Dikarya</taxon>
        <taxon>Basidiomycota</taxon>
        <taxon>Agaricomycotina</taxon>
        <taxon>Agaricomycetes</taxon>
        <taxon>Agaricomycetidae</taxon>
        <taxon>Atheliales</taxon>
        <taxon>Atheliaceae</taxon>
        <taxon>Athelia</taxon>
    </lineage>
</organism>
<dbReference type="Proteomes" id="UP000076532">
    <property type="component" value="Unassembled WGS sequence"/>
</dbReference>
<evidence type="ECO:0000313" key="1">
    <source>
        <dbReference type="EMBL" id="KZP27109.1"/>
    </source>
</evidence>
<keyword evidence="2" id="KW-1185">Reference proteome</keyword>